<protein>
    <recommendedName>
        <fullName evidence="9">Glucose-1-phosphate adenylyltransferase</fullName>
        <ecNumber evidence="9">2.7.7.27</ecNumber>
    </recommendedName>
    <alternativeName>
        <fullName evidence="9">ADP-glucose pyrophosphorylase</fullName>
        <shortName evidence="9">ADPGlc PPase</shortName>
    </alternativeName>
    <alternativeName>
        <fullName evidence="9">ADP-glucose synthase</fullName>
    </alternativeName>
</protein>
<keyword evidence="13" id="KW-1185">Reference proteome</keyword>
<comment type="caution">
    <text evidence="12">The sequence shown here is derived from an EMBL/GenBank/DDBJ whole genome shotgun (WGS) entry which is preliminary data.</text>
</comment>
<dbReference type="InterPro" id="IPR029044">
    <property type="entry name" value="Nucleotide-diphossugar_trans"/>
</dbReference>
<dbReference type="NCBIfam" id="TIGR02091">
    <property type="entry name" value="glgC"/>
    <property type="match status" value="1"/>
</dbReference>
<dbReference type="Gene3D" id="2.160.10.10">
    <property type="entry name" value="Hexapeptide repeat proteins"/>
    <property type="match status" value="1"/>
</dbReference>
<evidence type="ECO:0000256" key="4">
    <source>
        <dbReference type="ARBA" id="ARBA00022695"/>
    </source>
</evidence>
<dbReference type="CDD" id="cd02508">
    <property type="entry name" value="ADP_Glucose_PP"/>
    <property type="match status" value="1"/>
</dbReference>
<dbReference type="HAMAP" id="MF_00624">
    <property type="entry name" value="GlgC"/>
    <property type="match status" value="1"/>
</dbReference>
<comment type="subunit">
    <text evidence="9">Homotetramer.</text>
</comment>
<dbReference type="PANTHER" id="PTHR43523">
    <property type="entry name" value="GLUCOSE-1-PHOSPHATE ADENYLYLTRANSFERASE-RELATED"/>
    <property type="match status" value="1"/>
</dbReference>
<dbReference type="InterPro" id="IPR023049">
    <property type="entry name" value="GlgC_bac"/>
</dbReference>
<dbReference type="SUPFAM" id="SSF53448">
    <property type="entry name" value="Nucleotide-diphospho-sugar transferases"/>
    <property type="match status" value="1"/>
</dbReference>
<dbReference type="InterPro" id="IPR005836">
    <property type="entry name" value="ADP_Glu_pyroP_CS"/>
</dbReference>
<dbReference type="NCBIfam" id="NF002023">
    <property type="entry name" value="PRK00844.1"/>
    <property type="match status" value="1"/>
</dbReference>
<evidence type="ECO:0000256" key="3">
    <source>
        <dbReference type="ARBA" id="ARBA00022679"/>
    </source>
</evidence>
<dbReference type="PANTHER" id="PTHR43523:SF2">
    <property type="entry name" value="GLUCOSE-1-PHOSPHATE ADENYLYLTRANSFERASE"/>
    <property type="match status" value="1"/>
</dbReference>
<dbReference type="GO" id="GO:0008878">
    <property type="term" value="F:glucose-1-phosphate adenylyltransferase activity"/>
    <property type="evidence" value="ECO:0007669"/>
    <property type="project" value="UniProtKB-EC"/>
</dbReference>
<dbReference type="Gene3D" id="3.90.550.10">
    <property type="entry name" value="Spore Coat Polysaccharide Biosynthesis Protein SpsA, Chain A"/>
    <property type="match status" value="1"/>
</dbReference>
<evidence type="ECO:0000259" key="11">
    <source>
        <dbReference type="Pfam" id="PF24894"/>
    </source>
</evidence>
<evidence type="ECO:0000256" key="8">
    <source>
        <dbReference type="ARBA" id="ARBA00023277"/>
    </source>
</evidence>
<dbReference type="EMBL" id="JAIMJA010000012">
    <property type="protein sequence ID" value="MCE2595734.1"/>
    <property type="molecule type" value="Genomic_DNA"/>
</dbReference>
<keyword evidence="7 9" id="KW-0320">Glycogen biosynthesis</keyword>
<evidence type="ECO:0000259" key="10">
    <source>
        <dbReference type="Pfam" id="PF00483"/>
    </source>
</evidence>
<comment type="catalytic activity">
    <reaction evidence="9">
        <text>alpha-D-glucose 1-phosphate + ATP + H(+) = ADP-alpha-D-glucose + diphosphate</text>
        <dbReference type="Rhea" id="RHEA:12120"/>
        <dbReference type="ChEBI" id="CHEBI:15378"/>
        <dbReference type="ChEBI" id="CHEBI:30616"/>
        <dbReference type="ChEBI" id="CHEBI:33019"/>
        <dbReference type="ChEBI" id="CHEBI:57498"/>
        <dbReference type="ChEBI" id="CHEBI:58601"/>
        <dbReference type="EC" id="2.7.7.27"/>
    </reaction>
</comment>
<evidence type="ECO:0000313" key="13">
    <source>
        <dbReference type="Proteomes" id="UP001201273"/>
    </source>
</evidence>
<evidence type="ECO:0000256" key="1">
    <source>
        <dbReference type="ARBA" id="ARBA00010443"/>
    </source>
</evidence>
<dbReference type="CDD" id="cd04651">
    <property type="entry name" value="LbH_G1P_AT_C"/>
    <property type="match status" value="1"/>
</dbReference>
<reference evidence="12 13" key="1">
    <citation type="journal article" date="2022" name="Environ. Microbiol. Rep.">
        <title>Eco-phylogenetic analyses reveal divergent evolution of vitamin B12 metabolism in the marine bacterial family 'Psychromonadaceae'.</title>
        <authorList>
            <person name="Jin X."/>
            <person name="Yang Y."/>
            <person name="Cao H."/>
            <person name="Gao B."/>
            <person name="Zhao Z."/>
        </authorList>
    </citation>
    <scope>NUCLEOTIDE SEQUENCE [LARGE SCALE GENOMIC DNA]</scope>
    <source>
        <strain evidence="12 13">MKS20</strain>
    </source>
</reference>
<dbReference type="RefSeq" id="WP_233053404.1">
    <property type="nucleotide sequence ID" value="NZ_JAIMJA010000012.1"/>
</dbReference>
<comment type="function">
    <text evidence="9">Involved in the biosynthesis of ADP-glucose, a building block required for the elongation reactions to produce glycogen. Catalyzes the reaction between ATP and alpha-D-glucose 1-phosphate (G1P) to produce pyrophosphate and ADP-Glc.</text>
</comment>
<dbReference type="InterPro" id="IPR011831">
    <property type="entry name" value="ADP-Glc_PPase"/>
</dbReference>
<feature type="domain" description="Nucleotidyl transferase" evidence="10">
    <location>
        <begin position="17"/>
        <end position="280"/>
    </location>
</feature>
<comment type="pathway">
    <text evidence="9">Glycan biosynthesis; glycogen biosynthesis.</text>
</comment>
<name>A0ABS8W9P0_9GAMM</name>
<feature type="site" description="Could play a key role in the communication between the regulatory and the substrate sites" evidence="9">
    <location>
        <position position="69"/>
    </location>
</feature>
<dbReference type="NCBIfam" id="NF001947">
    <property type="entry name" value="PRK00725.1"/>
    <property type="match status" value="1"/>
</dbReference>
<evidence type="ECO:0000256" key="2">
    <source>
        <dbReference type="ARBA" id="ARBA00022600"/>
    </source>
</evidence>
<feature type="binding site" evidence="9">
    <location>
        <begin position="188"/>
        <end position="189"/>
    </location>
    <ligand>
        <name>alpha-D-glucose 1-phosphate</name>
        <dbReference type="ChEBI" id="CHEBI:58601"/>
    </ligand>
</feature>
<dbReference type="EC" id="2.7.7.27" evidence="9"/>
<accession>A0ABS8W9P0</accession>
<gene>
    <name evidence="9 12" type="primary">glgC</name>
    <name evidence="12" type="ORF">K6Y31_13015</name>
</gene>
<dbReference type="PROSITE" id="PS00809">
    <property type="entry name" value="ADP_GLC_PYROPHOSPH_2"/>
    <property type="match status" value="1"/>
</dbReference>
<dbReference type="InterPro" id="IPR011004">
    <property type="entry name" value="Trimer_LpxA-like_sf"/>
</dbReference>
<evidence type="ECO:0000256" key="9">
    <source>
        <dbReference type="HAMAP-Rule" id="MF_00624"/>
    </source>
</evidence>
<dbReference type="SUPFAM" id="SSF51161">
    <property type="entry name" value="Trimeric LpxA-like enzymes"/>
    <property type="match status" value="1"/>
</dbReference>
<evidence type="ECO:0000256" key="7">
    <source>
        <dbReference type="ARBA" id="ARBA00023056"/>
    </source>
</evidence>
<proteinExistence type="inferred from homology"/>
<keyword evidence="4 9" id="KW-0548">Nucleotidyltransferase</keyword>
<dbReference type="InterPro" id="IPR056818">
    <property type="entry name" value="GlmU/GlgC-like_hexapep"/>
</dbReference>
<dbReference type="Proteomes" id="UP001201273">
    <property type="component" value="Unassembled WGS sequence"/>
</dbReference>
<feature type="site" description="Could play a key role in the communication between the regulatory and the substrate sites" evidence="9">
    <location>
        <position position="107"/>
    </location>
</feature>
<feature type="binding site" evidence="9">
    <location>
        <position position="108"/>
    </location>
    <ligand>
        <name>alpha-D-glucose 1-phosphate</name>
        <dbReference type="ChEBI" id="CHEBI:58601"/>
    </ligand>
</feature>
<keyword evidence="5 9" id="KW-0547">Nucleotide-binding</keyword>
<evidence type="ECO:0000256" key="5">
    <source>
        <dbReference type="ARBA" id="ARBA00022741"/>
    </source>
</evidence>
<dbReference type="Pfam" id="PF00483">
    <property type="entry name" value="NTP_transferase"/>
    <property type="match status" value="1"/>
</dbReference>
<comment type="similarity">
    <text evidence="1 9">Belongs to the bacterial/plant glucose-1-phosphate adenylyltransferase family.</text>
</comment>
<keyword evidence="8 9" id="KW-0119">Carbohydrate metabolism</keyword>
<evidence type="ECO:0000256" key="6">
    <source>
        <dbReference type="ARBA" id="ARBA00022840"/>
    </source>
</evidence>
<feature type="domain" description="Glucose-1-phosphate adenylyltransferase/Bifunctional protein GlmU-like C-terminal hexapeptide" evidence="11">
    <location>
        <begin position="304"/>
        <end position="407"/>
    </location>
</feature>
<dbReference type="Pfam" id="PF24894">
    <property type="entry name" value="Hexapep_GlmU"/>
    <property type="match status" value="1"/>
</dbReference>
<feature type="binding site" evidence="9">
    <location>
        <position position="206"/>
    </location>
    <ligand>
        <name>alpha-D-glucose 1-phosphate</name>
        <dbReference type="ChEBI" id="CHEBI:58601"/>
    </ligand>
</feature>
<sequence length="439" mass="48927">MFNATYAASAQLRDTVAIVLAGGKGKRLKHLTHNRAKPGIPFGGKYRIIDFTLSNCINSGIRRVDVLTQYKACDLVFHLQRAWGHMRWELGEYVGIVPAQQQKGDDWYKGTADAVFQNLDLLRRQGCKHVLILGGDHIYKMDYSLMLAEHVRRGAELTVATICSDVERAKSFGVCQINEAQRITAFEEKPASPFLIPGDDEHALCSMGIYIFDIDVLERMLITDANNESSKHDFGYDIIPEAIKHHNVYAYVFNSVSDGIQHYWKDVGNLDEYYQANMDLVSVSPELNLYDERWPIFTCQEQLPGAKFVFDDEGCRGEAVDSVVSAGCIISGAQVKNSLLFSRVRVEKRSQLDGCILLPSVNVGRDCKIKGAILAEGCQVPSGTVIGYDPVQDQKKYCVSDKGILLITPEMLTGKPEALQSSLNNHLNTTWLASSQLTH</sequence>
<dbReference type="InterPro" id="IPR005835">
    <property type="entry name" value="NTP_transferase_dom"/>
</dbReference>
<keyword evidence="3 9" id="KW-0808">Transferase</keyword>
<keyword evidence="6 9" id="KW-0067">ATP-binding</keyword>
<keyword evidence="2 9" id="KW-0321">Glycogen metabolism</keyword>
<evidence type="ECO:0000313" key="12">
    <source>
        <dbReference type="EMBL" id="MCE2595734.1"/>
    </source>
</evidence>
<feature type="binding site" evidence="9">
    <location>
        <position position="173"/>
    </location>
    <ligand>
        <name>alpha-D-glucose 1-phosphate</name>
        <dbReference type="ChEBI" id="CHEBI:58601"/>
    </ligand>
</feature>
<organism evidence="12 13">
    <name type="scientific">Motilimonas cestriensis</name>
    <dbReference type="NCBI Taxonomy" id="2742685"/>
    <lineage>
        <taxon>Bacteria</taxon>
        <taxon>Pseudomonadati</taxon>
        <taxon>Pseudomonadota</taxon>
        <taxon>Gammaproteobacteria</taxon>
        <taxon>Alteromonadales</taxon>
        <taxon>Alteromonadales genera incertae sedis</taxon>
        <taxon>Motilimonas</taxon>
    </lineage>
</organism>